<dbReference type="InterPro" id="IPR016167">
    <property type="entry name" value="FAD-bd_PCMH_sub1"/>
</dbReference>
<dbReference type="PROSITE" id="PS51387">
    <property type="entry name" value="FAD_PCMH"/>
    <property type="match status" value="1"/>
</dbReference>
<gene>
    <name evidence="8" type="ORF">LLUT_LOCUS25559</name>
</gene>
<dbReference type="InterPro" id="IPR012951">
    <property type="entry name" value="BBE"/>
</dbReference>
<comment type="similarity">
    <text evidence="2">Belongs to the oxygen-dependent FAD-linked oxidoreductase family.</text>
</comment>
<dbReference type="PANTHER" id="PTHR32448">
    <property type="entry name" value="OS08G0158400 PROTEIN"/>
    <property type="match status" value="1"/>
</dbReference>
<dbReference type="Proteomes" id="UP001497480">
    <property type="component" value="Unassembled WGS sequence"/>
</dbReference>
<dbReference type="InterPro" id="IPR036318">
    <property type="entry name" value="FAD-bd_PCMH-like_sf"/>
</dbReference>
<dbReference type="InterPro" id="IPR016166">
    <property type="entry name" value="FAD-bd_PCMH"/>
</dbReference>
<keyword evidence="3" id="KW-0285">Flavoprotein</keyword>
<dbReference type="GO" id="GO:0016491">
    <property type="term" value="F:oxidoreductase activity"/>
    <property type="evidence" value="ECO:0007669"/>
    <property type="project" value="InterPro"/>
</dbReference>
<comment type="cofactor">
    <cofactor evidence="1">
        <name>FAD</name>
        <dbReference type="ChEBI" id="CHEBI:57692"/>
    </cofactor>
</comment>
<dbReference type="Pfam" id="PF08031">
    <property type="entry name" value="BBE"/>
    <property type="match status" value="1"/>
</dbReference>
<dbReference type="AlphaFoldDB" id="A0AAV1XS57"/>
<dbReference type="InterPro" id="IPR006094">
    <property type="entry name" value="Oxid_FAD_bind_N"/>
</dbReference>
<keyword evidence="4" id="KW-0732">Signal</keyword>
<feature type="domain" description="FAD-binding PCMH-type" evidence="7">
    <location>
        <begin position="1"/>
        <end position="149"/>
    </location>
</feature>
<evidence type="ECO:0000313" key="9">
    <source>
        <dbReference type="Proteomes" id="UP001497480"/>
    </source>
</evidence>
<evidence type="ECO:0000256" key="6">
    <source>
        <dbReference type="ARBA" id="ARBA00023180"/>
    </source>
</evidence>
<evidence type="ECO:0000256" key="1">
    <source>
        <dbReference type="ARBA" id="ARBA00001974"/>
    </source>
</evidence>
<dbReference type="Pfam" id="PF01565">
    <property type="entry name" value="FAD_binding_4"/>
    <property type="match status" value="1"/>
</dbReference>
<keyword evidence="9" id="KW-1185">Reference proteome</keyword>
<keyword evidence="6" id="KW-0325">Glycoprotein</keyword>
<evidence type="ECO:0000256" key="4">
    <source>
        <dbReference type="ARBA" id="ARBA00022729"/>
    </source>
</evidence>
<dbReference type="Gene3D" id="3.30.465.10">
    <property type="match status" value="1"/>
</dbReference>
<sequence length="388" mass="44164">MQIRTRSGGHDYEGLSYFSNSEVPFVIIDLINLREIEIDVEKSTAWVQSGATIGEVYYRIRQKSKNLGFPAGVCPTVGVGGHFSGGGYGFLMCKYGLSADNIIDARIIDVNGRFLDRQAMGEELFWAIRGGGGASFGVIIAWKIRLVKVPSIVTVFRVPRTLEQNATKLIHKWQLVANKIDKDLTIRINLQRVNKKNSSKKNMELTIQATFESMFLGGINNLIPLMQKNFPELGLVREDCIEMSWIESVLYLAGFTSDQPHEVLLNRTQSYMFFFKGKTDYVRDPIPDFGLKGIWPIFYENEAKNAIMILNPYGRKMDEISESEIPFPHRDLDIGMNNNVGYTSYKQARVWGLKYFKNNFNTLVHVKTKVDPLNFFRNEQSIPSLISK</sequence>
<dbReference type="SUPFAM" id="SSF56176">
    <property type="entry name" value="FAD-binding/transporter-associated domain-like"/>
    <property type="match status" value="1"/>
</dbReference>
<evidence type="ECO:0000313" key="8">
    <source>
        <dbReference type="EMBL" id="CAL0324499.1"/>
    </source>
</evidence>
<accession>A0AAV1XS57</accession>
<evidence type="ECO:0000256" key="3">
    <source>
        <dbReference type="ARBA" id="ARBA00022630"/>
    </source>
</evidence>
<evidence type="ECO:0000259" key="7">
    <source>
        <dbReference type="PROSITE" id="PS51387"/>
    </source>
</evidence>
<keyword evidence="5" id="KW-0274">FAD</keyword>
<comment type="caution">
    <text evidence="8">The sequence shown here is derived from an EMBL/GenBank/DDBJ whole genome shotgun (WGS) entry which is preliminary data.</text>
</comment>
<name>A0AAV1XS57_LUPLU</name>
<proteinExistence type="inferred from homology"/>
<organism evidence="8 9">
    <name type="scientific">Lupinus luteus</name>
    <name type="common">European yellow lupine</name>
    <dbReference type="NCBI Taxonomy" id="3873"/>
    <lineage>
        <taxon>Eukaryota</taxon>
        <taxon>Viridiplantae</taxon>
        <taxon>Streptophyta</taxon>
        <taxon>Embryophyta</taxon>
        <taxon>Tracheophyta</taxon>
        <taxon>Spermatophyta</taxon>
        <taxon>Magnoliopsida</taxon>
        <taxon>eudicotyledons</taxon>
        <taxon>Gunneridae</taxon>
        <taxon>Pentapetalae</taxon>
        <taxon>rosids</taxon>
        <taxon>fabids</taxon>
        <taxon>Fabales</taxon>
        <taxon>Fabaceae</taxon>
        <taxon>Papilionoideae</taxon>
        <taxon>50 kb inversion clade</taxon>
        <taxon>genistoids sensu lato</taxon>
        <taxon>core genistoids</taxon>
        <taxon>Genisteae</taxon>
        <taxon>Lupinus</taxon>
    </lineage>
</organism>
<dbReference type="Gene3D" id="3.30.43.10">
    <property type="entry name" value="Uridine Diphospho-n-acetylenolpyruvylglucosamine Reductase, domain 2"/>
    <property type="match status" value="1"/>
</dbReference>
<dbReference type="EMBL" id="CAXHTB010000018">
    <property type="protein sequence ID" value="CAL0324499.1"/>
    <property type="molecule type" value="Genomic_DNA"/>
</dbReference>
<protein>
    <recommendedName>
        <fullName evidence="7">FAD-binding PCMH-type domain-containing protein</fullName>
    </recommendedName>
</protein>
<dbReference type="InterPro" id="IPR016169">
    <property type="entry name" value="FAD-bd_PCMH_sub2"/>
</dbReference>
<evidence type="ECO:0000256" key="5">
    <source>
        <dbReference type="ARBA" id="ARBA00022827"/>
    </source>
</evidence>
<evidence type="ECO:0000256" key="2">
    <source>
        <dbReference type="ARBA" id="ARBA00005466"/>
    </source>
</evidence>
<reference evidence="8 9" key="1">
    <citation type="submission" date="2024-03" db="EMBL/GenBank/DDBJ databases">
        <authorList>
            <person name="Martinez-Hernandez J."/>
        </authorList>
    </citation>
    <scope>NUCLEOTIDE SEQUENCE [LARGE SCALE GENOMIC DNA]</scope>
</reference>
<dbReference type="GO" id="GO:0071949">
    <property type="term" value="F:FAD binding"/>
    <property type="evidence" value="ECO:0007669"/>
    <property type="project" value="InterPro"/>
</dbReference>
<dbReference type="Gene3D" id="3.40.462.20">
    <property type="match status" value="1"/>
</dbReference>